<comment type="caution">
    <text evidence="1">The sequence shown here is derived from an EMBL/GenBank/DDBJ whole genome shotgun (WGS) entry which is preliminary data.</text>
</comment>
<sequence>MQQKAHKWKRNLRIINKSKEKQFSLPSILIYYDKSVPLYRHKP</sequence>
<proteinExistence type="predicted"/>
<evidence type="ECO:0000313" key="2">
    <source>
        <dbReference type="Proteomes" id="UP000005546"/>
    </source>
</evidence>
<protein>
    <submittedName>
        <fullName evidence="1">Uncharacterized protein</fullName>
    </submittedName>
</protein>
<gene>
    <name evidence="1" type="ORF">HMPREF9442_02672</name>
</gene>
<name>F3QWU0_9BACT</name>
<dbReference type="HOGENOM" id="CLU_3237256_0_0_10"/>
<dbReference type="Proteomes" id="UP000005546">
    <property type="component" value="Unassembled WGS sequence"/>
</dbReference>
<keyword evidence="2" id="KW-1185">Reference proteome</keyword>
<evidence type="ECO:0000313" key="1">
    <source>
        <dbReference type="EMBL" id="EGG51801.1"/>
    </source>
</evidence>
<organism evidence="1 2">
    <name type="scientific">Paraprevotella xylaniphila YIT 11841</name>
    <dbReference type="NCBI Taxonomy" id="762982"/>
    <lineage>
        <taxon>Bacteria</taxon>
        <taxon>Pseudomonadati</taxon>
        <taxon>Bacteroidota</taxon>
        <taxon>Bacteroidia</taxon>
        <taxon>Bacteroidales</taxon>
        <taxon>Prevotellaceae</taxon>
        <taxon>Paraprevotella</taxon>
    </lineage>
</organism>
<dbReference type="STRING" id="762982.HMPREF9442_02672"/>
<accession>F3QWU0</accession>
<reference evidence="1 2" key="1">
    <citation type="submission" date="2011-02" db="EMBL/GenBank/DDBJ databases">
        <authorList>
            <person name="Weinstock G."/>
            <person name="Sodergren E."/>
            <person name="Clifton S."/>
            <person name="Fulton L."/>
            <person name="Fulton B."/>
            <person name="Courtney L."/>
            <person name="Fronick C."/>
            <person name="Harrison M."/>
            <person name="Strong C."/>
            <person name="Farmer C."/>
            <person name="Delahaunty K."/>
            <person name="Markovic C."/>
            <person name="Hall O."/>
            <person name="Minx P."/>
            <person name="Tomlinson C."/>
            <person name="Mitreva M."/>
            <person name="Hou S."/>
            <person name="Chen J."/>
            <person name="Wollam A."/>
            <person name="Pepin K.H."/>
            <person name="Johnson M."/>
            <person name="Bhonagiri V."/>
            <person name="Zhang X."/>
            <person name="Suruliraj S."/>
            <person name="Warren W."/>
            <person name="Chinwalla A."/>
            <person name="Mardis E.R."/>
            <person name="Wilson R.K."/>
        </authorList>
    </citation>
    <scope>NUCLEOTIDE SEQUENCE [LARGE SCALE GENOMIC DNA]</scope>
    <source>
        <strain evidence="1 2">YIT 11841</strain>
    </source>
</reference>
<dbReference type="EMBL" id="AFBR01000076">
    <property type="protein sequence ID" value="EGG51801.1"/>
    <property type="molecule type" value="Genomic_DNA"/>
</dbReference>
<dbReference type="AlphaFoldDB" id="F3QWU0"/>